<keyword evidence="2" id="KW-1185">Reference proteome</keyword>
<dbReference type="PANTHER" id="PTHR13593:SF143">
    <property type="entry name" value="PHOSPHATIDYLINOSITOL-SPECIFIC PHOSPHOLIPASE C X DOMAIN-CONTAINING PROTEIN"/>
    <property type="match status" value="1"/>
</dbReference>
<dbReference type="InterPro" id="IPR017946">
    <property type="entry name" value="PLC-like_Pdiesterase_TIM-brl"/>
</dbReference>
<dbReference type="AlphaFoldDB" id="A0A395SLG2"/>
<dbReference type="OrthoDB" id="1046782at2759"/>
<dbReference type="PANTHER" id="PTHR13593">
    <property type="match status" value="1"/>
</dbReference>
<dbReference type="SUPFAM" id="SSF51695">
    <property type="entry name" value="PLC-like phosphodiesterases"/>
    <property type="match status" value="1"/>
</dbReference>
<accession>A0A395SLG2</accession>
<dbReference type="Proteomes" id="UP000266234">
    <property type="component" value="Unassembled WGS sequence"/>
</dbReference>
<dbReference type="GO" id="GO:0008081">
    <property type="term" value="F:phosphoric diester hydrolase activity"/>
    <property type="evidence" value="ECO:0007669"/>
    <property type="project" value="InterPro"/>
</dbReference>
<organism evidence="1 2">
    <name type="scientific">Fusarium longipes</name>
    <dbReference type="NCBI Taxonomy" id="694270"/>
    <lineage>
        <taxon>Eukaryota</taxon>
        <taxon>Fungi</taxon>
        <taxon>Dikarya</taxon>
        <taxon>Ascomycota</taxon>
        <taxon>Pezizomycotina</taxon>
        <taxon>Sordariomycetes</taxon>
        <taxon>Hypocreomycetidae</taxon>
        <taxon>Hypocreales</taxon>
        <taxon>Nectriaceae</taxon>
        <taxon>Fusarium</taxon>
    </lineage>
</organism>
<comment type="caution">
    <text evidence="1">The sequence shown here is derived from an EMBL/GenBank/DDBJ whole genome shotgun (WGS) entry which is preliminary data.</text>
</comment>
<evidence type="ECO:0000313" key="2">
    <source>
        <dbReference type="Proteomes" id="UP000266234"/>
    </source>
</evidence>
<evidence type="ECO:0000313" key="1">
    <source>
        <dbReference type="EMBL" id="RGP72892.1"/>
    </source>
</evidence>
<reference evidence="1 2" key="1">
    <citation type="journal article" date="2018" name="PLoS Pathog.">
        <title>Evolution of structural diversity of trichothecenes, a family of toxins produced by plant pathogenic and entomopathogenic fungi.</title>
        <authorList>
            <person name="Proctor R.H."/>
            <person name="McCormick S.P."/>
            <person name="Kim H.S."/>
            <person name="Cardoza R.E."/>
            <person name="Stanley A.M."/>
            <person name="Lindo L."/>
            <person name="Kelly A."/>
            <person name="Brown D.W."/>
            <person name="Lee T."/>
            <person name="Vaughan M.M."/>
            <person name="Alexander N.J."/>
            <person name="Busman M."/>
            <person name="Gutierrez S."/>
        </authorList>
    </citation>
    <scope>NUCLEOTIDE SEQUENCE [LARGE SCALE GENOMIC DNA]</scope>
    <source>
        <strain evidence="1 2">NRRL 20695</strain>
    </source>
</reference>
<protein>
    <submittedName>
        <fullName evidence="1">Variant-surface-glyco phospholipase c</fullName>
    </submittedName>
</protein>
<dbReference type="GO" id="GO:0006629">
    <property type="term" value="P:lipid metabolic process"/>
    <property type="evidence" value="ECO:0007669"/>
    <property type="project" value="InterPro"/>
</dbReference>
<dbReference type="EMBL" id="PXOG01000145">
    <property type="protein sequence ID" value="RGP72892.1"/>
    <property type="molecule type" value="Genomic_DNA"/>
</dbReference>
<sequence>MGEGGYLILVNGKVPRTYIEFSQGAFKKRSDTSGSVKYSLEGTKCSFTIHVRDDDERVWIKLDALESVGNSRGSEIQLGWRHDECITFVLSGKEGEFHTTNPPTDWMQKCRGTLGQRPLSQICILGTHDSGMSTTSHSLVPVSVIDPYVLCQCEDIYGQLEKGARYFDIRPQIYKGKWCTGHYTGKVGARGESIPSIIDGVNKFTKNNGELIIINFSHSLQSDVEDWREFNKEEWHALMKELLKLDNLFILQDKSKANNLGALKLDDFIGNGKAAVVCIIEEWGSLSLGDYAQKGFYKSSQFNVRNEYSNKDETDVMVNDQIEKMKGHMSSKDKRLFLLSWTLTQQVPEWVGSVRGLADSVGDALKPIKFLARDCNKELFTKLLPEVSEKSFPNVVYIDYLNNKDYVALVIAINDKVLNN</sequence>
<proteinExistence type="predicted"/>
<dbReference type="Gene3D" id="3.20.20.190">
    <property type="entry name" value="Phosphatidylinositol (PI) phosphodiesterase"/>
    <property type="match status" value="1"/>
</dbReference>
<dbReference type="InterPro" id="IPR051057">
    <property type="entry name" value="PI-PLC_domain"/>
</dbReference>
<dbReference type="CDD" id="cd08621">
    <property type="entry name" value="PI-PLCXDc_like_2"/>
    <property type="match status" value="1"/>
</dbReference>
<gene>
    <name evidence="1" type="ORF">FLONG3_6530</name>
</gene>
<name>A0A395SLG2_9HYPO</name>
<dbReference type="PROSITE" id="PS50007">
    <property type="entry name" value="PIPLC_X_DOMAIN"/>
    <property type="match status" value="1"/>
</dbReference>